<dbReference type="InterPro" id="IPR008822">
    <property type="entry name" value="Endonuclease_RusA-like"/>
</dbReference>
<dbReference type="HOGENOM" id="CLU_2858757_0_0_7"/>
<evidence type="ECO:0000313" key="2">
    <source>
        <dbReference type="Proteomes" id="UP000006034"/>
    </source>
</evidence>
<reference evidence="1 2" key="2">
    <citation type="submission" date="2013-04" db="EMBL/GenBank/DDBJ databases">
        <title>The Genome Sequence of Bilophila wadsworthia 3_1_6.</title>
        <authorList>
            <consortium name="The Broad Institute Genomics Platform"/>
            <person name="Earl A."/>
            <person name="Ward D."/>
            <person name="Feldgarden M."/>
            <person name="Gevers D."/>
            <person name="Sibley C."/>
            <person name="Strauss J."/>
            <person name="Allen-Vercoe E."/>
            <person name="Walker B."/>
            <person name="Young S."/>
            <person name="Zeng Q."/>
            <person name="Gargeya S."/>
            <person name="Fitzgerald M."/>
            <person name="Haas B."/>
            <person name="Abouelleil A."/>
            <person name="Allen A.W."/>
            <person name="Alvarado L."/>
            <person name="Arachchi H.M."/>
            <person name="Berlin A.M."/>
            <person name="Chapman S.B."/>
            <person name="Gainer-Dewar J."/>
            <person name="Goldberg J."/>
            <person name="Griggs A."/>
            <person name="Gujja S."/>
            <person name="Hansen M."/>
            <person name="Howarth C."/>
            <person name="Imamovic A."/>
            <person name="Ireland A."/>
            <person name="Larimer J."/>
            <person name="McCowan C."/>
            <person name="Murphy C."/>
            <person name="Pearson M."/>
            <person name="Poon T.W."/>
            <person name="Priest M."/>
            <person name="Roberts A."/>
            <person name="Saif S."/>
            <person name="Shea T."/>
            <person name="Sisk P."/>
            <person name="Sykes S."/>
            <person name="Wortman J."/>
            <person name="Nusbaum C."/>
            <person name="Birren B."/>
        </authorList>
    </citation>
    <scope>NUCLEOTIDE SEQUENCE [LARGE SCALE GENOMIC DNA]</scope>
    <source>
        <strain evidence="1 2">3_1_6</strain>
    </source>
</reference>
<proteinExistence type="predicted"/>
<comment type="caution">
    <text evidence="1">The sequence shown here is derived from an EMBL/GenBank/DDBJ whole genome shotgun (WGS) entry which is preliminary data.</text>
</comment>
<dbReference type="SUPFAM" id="SSF103084">
    <property type="entry name" value="Holliday junction resolvase RusA"/>
    <property type="match status" value="1"/>
</dbReference>
<protein>
    <submittedName>
        <fullName evidence="1">Uncharacterized protein</fullName>
    </submittedName>
</protein>
<dbReference type="InterPro" id="IPR036614">
    <property type="entry name" value="RusA-like_sf"/>
</dbReference>
<dbReference type="Gene3D" id="3.30.1330.70">
    <property type="entry name" value="Holliday junction resolvase RusA"/>
    <property type="match status" value="1"/>
</dbReference>
<organism evidence="1 2">
    <name type="scientific">Bilophila wadsworthia (strain 3_1_6)</name>
    <dbReference type="NCBI Taxonomy" id="563192"/>
    <lineage>
        <taxon>Bacteria</taxon>
        <taxon>Pseudomonadati</taxon>
        <taxon>Thermodesulfobacteriota</taxon>
        <taxon>Desulfovibrionia</taxon>
        <taxon>Desulfovibrionales</taxon>
        <taxon>Desulfovibrionaceae</taxon>
        <taxon>Bilophila</taxon>
    </lineage>
</organism>
<evidence type="ECO:0000313" key="1">
    <source>
        <dbReference type="EMBL" id="EFV46033.2"/>
    </source>
</evidence>
<dbReference type="Pfam" id="PF05866">
    <property type="entry name" value="RusA"/>
    <property type="match status" value="1"/>
</dbReference>
<dbReference type="GO" id="GO:0006281">
    <property type="term" value="P:DNA repair"/>
    <property type="evidence" value="ECO:0007669"/>
    <property type="project" value="InterPro"/>
</dbReference>
<reference evidence="1 2" key="1">
    <citation type="submission" date="2010-10" db="EMBL/GenBank/DDBJ databases">
        <authorList>
            <consortium name="The Broad Institute Genome Sequencing Platform"/>
            <person name="Ward D."/>
            <person name="Earl A."/>
            <person name="Feldgarden M."/>
            <person name="Young S.K."/>
            <person name="Gargeya S."/>
            <person name="Zeng Q."/>
            <person name="Alvarado L."/>
            <person name="Berlin A."/>
            <person name="Bochicchio J."/>
            <person name="Chapman S.B."/>
            <person name="Chen Z."/>
            <person name="Freedman E."/>
            <person name="Gellesch M."/>
            <person name="Goldberg J."/>
            <person name="Griggs A."/>
            <person name="Gujja S."/>
            <person name="Heilman E."/>
            <person name="Heiman D."/>
            <person name="Howarth C."/>
            <person name="Mehta T."/>
            <person name="Neiman D."/>
            <person name="Pearson M."/>
            <person name="Roberts A."/>
            <person name="Saif S."/>
            <person name="Shea T."/>
            <person name="Shenoy N."/>
            <person name="Sisk P."/>
            <person name="Stolte C."/>
            <person name="Sykes S."/>
            <person name="White J."/>
            <person name="Yandava C."/>
            <person name="Allen-Vercoe E."/>
            <person name="Sibley C."/>
            <person name="Ambrose C.E."/>
            <person name="Strauss J."/>
            <person name="Daigneault M."/>
            <person name="Haas B."/>
            <person name="Nusbaum C."/>
            <person name="Birren B."/>
        </authorList>
    </citation>
    <scope>NUCLEOTIDE SEQUENCE [LARGE SCALE GENOMIC DNA]</scope>
    <source>
        <strain evidence="1 2">3_1_6</strain>
    </source>
</reference>
<gene>
    <name evidence="1" type="ORF">HMPREF0179_00157</name>
</gene>
<dbReference type="eggNOG" id="COG4570">
    <property type="taxonomic scope" value="Bacteria"/>
</dbReference>
<dbReference type="STRING" id="563192.HMPREF0179_00157"/>
<keyword evidence="2" id="KW-1185">Reference proteome</keyword>
<dbReference type="OrthoDB" id="6196077at2"/>
<dbReference type="Proteomes" id="UP000006034">
    <property type="component" value="Unassembled WGS sequence"/>
</dbReference>
<accession>E5Y1U8</accession>
<dbReference type="AlphaFoldDB" id="E5Y1U8"/>
<sequence>MLRGEIGHTKKPDLDNMAKQLKDAMSRTGFWGDDRQVVSLRCSKCYAAVPHWEVAVYPLEARDA</sequence>
<name>E5Y1U8_BILW3</name>
<dbReference type="GO" id="GO:0006310">
    <property type="term" value="P:DNA recombination"/>
    <property type="evidence" value="ECO:0007669"/>
    <property type="project" value="InterPro"/>
</dbReference>
<dbReference type="GO" id="GO:0000287">
    <property type="term" value="F:magnesium ion binding"/>
    <property type="evidence" value="ECO:0007669"/>
    <property type="project" value="InterPro"/>
</dbReference>
<dbReference type="EMBL" id="ADCP02000002">
    <property type="protein sequence ID" value="EFV46033.2"/>
    <property type="molecule type" value="Genomic_DNA"/>
</dbReference>